<gene>
    <name evidence="1" type="ORF">AaE_013584</name>
</gene>
<protein>
    <recommendedName>
        <fullName evidence="3">MULE transposase domain-containing protein</fullName>
    </recommendedName>
</protein>
<comment type="caution">
    <text evidence="1">The sequence shown here is derived from an EMBL/GenBank/DDBJ whole genome shotgun (WGS) entry which is preliminary data.</text>
</comment>
<sequence>SQSCKAECPGVPHRYCLRHIVANINTAQGRHLSSTEEGLAFKLARSDSHETFARHMEKLRALNPDAADFLLTIPFEHWVTYAFPRSTFGNVTSNMSESASQWLGTELRSSDAVMLHFRYMLHLLKNINERRYSAYHKLHMF</sequence>
<reference evidence="1 2" key="1">
    <citation type="submission" date="2019-06" db="EMBL/GenBank/DDBJ databases">
        <title>Genomics analysis of Aphanomyces spp. identifies a new class of oomycete effector associated with host adaptation.</title>
        <authorList>
            <person name="Gaulin E."/>
        </authorList>
    </citation>
    <scope>NUCLEOTIDE SEQUENCE [LARGE SCALE GENOMIC DNA]</scope>
    <source>
        <strain evidence="1 2">E</strain>
    </source>
</reference>
<proteinExistence type="predicted"/>
<organism evidence="1 2">
    <name type="scientific">Aphanomyces astaci</name>
    <name type="common">Crayfish plague agent</name>
    <dbReference type="NCBI Taxonomy" id="112090"/>
    <lineage>
        <taxon>Eukaryota</taxon>
        <taxon>Sar</taxon>
        <taxon>Stramenopiles</taxon>
        <taxon>Oomycota</taxon>
        <taxon>Saprolegniomycetes</taxon>
        <taxon>Saprolegniales</taxon>
        <taxon>Verrucalvaceae</taxon>
        <taxon>Aphanomyces</taxon>
    </lineage>
</organism>
<evidence type="ECO:0000313" key="2">
    <source>
        <dbReference type="Proteomes" id="UP000469452"/>
    </source>
</evidence>
<feature type="non-terminal residue" evidence="1">
    <location>
        <position position="1"/>
    </location>
</feature>
<name>A0A6A4Z6L4_APHAT</name>
<dbReference type="AlphaFoldDB" id="A0A6A4Z6L4"/>
<dbReference type="Proteomes" id="UP000469452">
    <property type="component" value="Unassembled WGS sequence"/>
</dbReference>
<dbReference type="VEuPathDB" id="FungiDB:H257_15065"/>
<dbReference type="EMBL" id="VJMI01019390">
    <property type="protein sequence ID" value="KAF0707478.1"/>
    <property type="molecule type" value="Genomic_DNA"/>
</dbReference>
<evidence type="ECO:0008006" key="3">
    <source>
        <dbReference type="Google" id="ProtNLM"/>
    </source>
</evidence>
<accession>A0A6A4Z6L4</accession>
<evidence type="ECO:0000313" key="1">
    <source>
        <dbReference type="EMBL" id="KAF0707478.1"/>
    </source>
</evidence>